<dbReference type="Proteomes" id="UP000276953">
    <property type="component" value="Unassembled WGS sequence"/>
</dbReference>
<gene>
    <name evidence="1" type="ORF">EJ377_16270</name>
</gene>
<reference evidence="1 2" key="1">
    <citation type="submission" date="2018-12" db="EMBL/GenBank/DDBJ databases">
        <title>Draft Genome Sequence of Chryseobacterium arthrosphaerae strain ED882-96 Isolated from the Blood of a Patient with Liver Cirrhosis in Taiwan.</title>
        <authorList>
            <person name="Lin J.-N."/>
            <person name="Lai C.-H."/>
            <person name="Yang C.-H."/>
            <person name="Huang Y.-H."/>
        </authorList>
    </citation>
    <scope>NUCLEOTIDE SEQUENCE [LARGE SCALE GENOMIC DNA]</scope>
    <source>
        <strain evidence="1 2">ED882-96</strain>
    </source>
</reference>
<evidence type="ECO:0000313" key="2">
    <source>
        <dbReference type="Proteomes" id="UP000276953"/>
    </source>
</evidence>
<dbReference type="EMBL" id="RYFC01000003">
    <property type="protein sequence ID" value="RTZ46081.1"/>
    <property type="molecule type" value="Genomic_DNA"/>
</dbReference>
<accession>A0A3S0N1M7</accession>
<name>A0A3S0N1M7_9FLAO</name>
<evidence type="ECO:0000313" key="1">
    <source>
        <dbReference type="EMBL" id="RTZ46081.1"/>
    </source>
</evidence>
<comment type="caution">
    <text evidence="1">The sequence shown here is derived from an EMBL/GenBank/DDBJ whole genome shotgun (WGS) entry which is preliminary data.</text>
</comment>
<organism evidence="1 2">
    <name type="scientific">Chryseobacterium arthrosphaerae</name>
    <dbReference type="NCBI Taxonomy" id="651561"/>
    <lineage>
        <taxon>Bacteria</taxon>
        <taxon>Pseudomonadati</taxon>
        <taxon>Bacteroidota</taxon>
        <taxon>Flavobacteriia</taxon>
        <taxon>Flavobacteriales</taxon>
        <taxon>Weeksellaceae</taxon>
        <taxon>Chryseobacterium group</taxon>
        <taxon>Chryseobacterium</taxon>
    </lineage>
</organism>
<proteinExistence type="predicted"/>
<protein>
    <submittedName>
        <fullName evidence="1">Uncharacterized protein</fullName>
    </submittedName>
</protein>
<sequence length="74" mass="8389">MSTPLHTIFSWFETGDFPTEAQFKETFSSFFHKDYPIPMESIEGFGELFQLFASAEDLKAFSRSKGTFGVSGFT</sequence>
<dbReference type="AlphaFoldDB" id="A0A3S0N1M7"/>